<dbReference type="SUPFAM" id="SSF50621">
    <property type="entry name" value="Alanine racemase C-terminal domain-like"/>
    <property type="match status" value="1"/>
</dbReference>
<evidence type="ECO:0000256" key="2">
    <source>
        <dbReference type="ARBA" id="ARBA00008872"/>
    </source>
</evidence>
<dbReference type="Pfam" id="PF02784">
    <property type="entry name" value="Orn_Arg_deC_N"/>
    <property type="match status" value="1"/>
</dbReference>
<dbReference type="EMBL" id="CAJVPI010000308">
    <property type="protein sequence ID" value="CAG8517069.1"/>
    <property type="molecule type" value="Genomic_DNA"/>
</dbReference>
<evidence type="ECO:0000256" key="1">
    <source>
        <dbReference type="ARBA" id="ARBA00001933"/>
    </source>
</evidence>
<evidence type="ECO:0000256" key="7">
    <source>
        <dbReference type="ARBA" id="ARBA00046672"/>
    </source>
</evidence>
<dbReference type="PRINTS" id="PR01182">
    <property type="entry name" value="ORNDCRBXLASE"/>
</dbReference>
<dbReference type="InterPro" id="IPR029066">
    <property type="entry name" value="PLP-binding_barrel"/>
</dbReference>
<dbReference type="CDD" id="cd00622">
    <property type="entry name" value="PLPDE_III_ODC"/>
    <property type="match status" value="1"/>
</dbReference>
<evidence type="ECO:0000256" key="3">
    <source>
        <dbReference type="ARBA" id="ARBA00022898"/>
    </source>
</evidence>
<dbReference type="PRINTS" id="PR01179">
    <property type="entry name" value="ODADCRBXLASE"/>
</dbReference>
<evidence type="ECO:0000256" key="9">
    <source>
        <dbReference type="PIRSR" id="PIRSR600183-50"/>
    </source>
</evidence>
<dbReference type="Proteomes" id="UP000789739">
    <property type="component" value="Unassembled WGS sequence"/>
</dbReference>
<accession>A0A9N9A2S3</accession>
<comment type="similarity">
    <text evidence="2">Belongs to the Orn/Lys/Arg decarboxylase class-II family.</text>
</comment>
<dbReference type="InterPro" id="IPR022644">
    <property type="entry name" value="De-COase2_N"/>
</dbReference>
<evidence type="ECO:0000256" key="5">
    <source>
        <dbReference type="ARBA" id="ARBA00034115"/>
    </source>
</evidence>
<keyword evidence="3 9" id="KW-0663">Pyridoxal phosphate</keyword>
<keyword evidence="4" id="KW-0456">Lyase</keyword>
<evidence type="ECO:0000259" key="10">
    <source>
        <dbReference type="Pfam" id="PF02784"/>
    </source>
</evidence>
<dbReference type="EC" id="4.1.1.17" evidence="6"/>
<dbReference type="GO" id="GO:0005737">
    <property type="term" value="C:cytoplasm"/>
    <property type="evidence" value="ECO:0007669"/>
    <property type="project" value="TreeGrafter"/>
</dbReference>
<dbReference type="Gene3D" id="3.20.20.10">
    <property type="entry name" value="Alanine racemase"/>
    <property type="match status" value="1"/>
</dbReference>
<dbReference type="InterPro" id="IPR009006">
    <property type="entry name" value="Ala_racemase/Decarboxylase_C"/>
</dbReference>
<proteinExistence type="inferred from homology"/>
<dbReference type="OrthoDB" id="5034579at2759"/>
<comment type="catalytic activity">
    <reaction evidence="8">
        <text>L-ornithine + H(+) = putrescine + CO2</text>
        <dbReference type="Rhea" id="RHEA:22964"/>
        <dbReference type="ChEBI" id="CHEBI:15378"/>
        <dbReference type="ChEBI" id="CHEBI:16526"/>
        <dbReference type="ChEBI" id="CHEBI:46911"/>
        <dbReference type="ChEBI" id="CHEBI:326268"/>
        <dbReference type="EC" id="4.1.1.17"/>
    </reaction>
</comment>
<reference evidence="11" key="1">
    <citation type="submission" date="2021-06" db="EMBL/GenBank/DDBJ databases">
        <authorList>
            <person name="Kallberg Y."/>
            <person name="Tangrot J."/>
            <person name="Rosling A."/>
        </authorList>
    </citation>
    <scope>NUCLEOTIDE SEQUENCE</scope>
    <source>
        <strain evidence="11">BR232B</strain>
    </source>
</reference>
<dbReference type="FunFam" id="3.20.20.10:FF:000005">
    <property type="entry name" value="Ornithine decarboxylase"/>
    <property type="match status" value="1"/>
</dbReference>
<sequence>MSISTTLSPHQSMKGFSATVSTCGSEHLRSNLFCTSKFNKVKLVDDLLGISDLPVSELMKQHITSLKVSDESDLEAENAFFVADLGEVYRQHLRWKTRLPRVEPFYAVKCNPDSMMLKLLAALGVGFDCASKLEIQTILSMGVDPGRIIYANPCKQASFIRYAAQKEVRMMTFDNVDELHKIKQHFPSAQLVLRILADDSKSLCRLGLKFGASLESVDQLLQTAQNLELDVIGVSFHVGSGCYDEEVYADAVWRARVVFDKAARYNFNFSLLDVGGGFSHLHNGDGITFEKIANVLDTALKNYFPEDIRIIAEPGRYYAAPAYTIATQIIARRPVLRNQEAGENDFVDSEQKLAGDEQSFMYYINDGVYGAFNCILFDHQIVHPKVLIKDDIFYFDTTMTGESEYSSSVWGPTCDSIDCVNKDSRLPELFPGDWLYFEEMGAYTISAASQFNGFMKSNVLYTSTENKVFEYI</sequence>
<feature type="modified residue" description="N6-(pyridoxal phosphate)lysine" evidence="9">
    <location>
        <position position="109"/>
    </location>
</feature>
<feature type="domain" description="Orn/DAP/Arg decarboxylase 2 N-terminal" evidence="10">
    <location>
        <begin position="85"/>
        <end position="320"/>
    </location>
</feature>
<dbReference type="GO" id="GO:0033387">
    <property type="term" value="P:putrescine biosynthetic process from arginine, via ornithine"/>
    <property type="evidence" value="ECO:0007669"/>
    <property type="project" value="TreeGrafter"/>
</dbReference>
<evidence type="ECO:0000313" key="11">
    <source>
        <dbReference type="EMBL" id="CAG8517069.1"/>
    </source>
</evidence>
<dbReference type="PROSITE" id="PS00878">
    <property type="entry name" value="ODR_DC_2_1"/>
    <property type="match status" value="1"/>
</dbReference>
<dbReference type="PANTHER" id="PTHR11482:SF6">
    <property type="entry name" value="ORNITHINE DECARBOXYLASE 1-RELATED"/>
    <property type="match status" value="1"/>
</dbReference>
<dbReference type="Gene3D" id="2.40.37.10">
    <property type="entry name" value="Lyase, Ornithine Decarboxylase, Chain A, domain 1"/>
    <property type="match status" value="1"/>
</dbReference>
<name>A0A9N9A2S3_9GLOM</name>
<evidence type="ECO:0000256" key="8">
    <source>
        <dbReference type="ARBA" id="ARBA00049127"/>
    </source>
</evidence>
<comment type="cofactor">
    <cofactor evidence="1 9">
        <name>pyridoxal 5'-phosphate</name>
        <dbReference type="ChEBI" id="CHEBI:597326"/>
    </cofactor>
</comment>
<dbReference type="SUPFAM" id="SSF51419">
    <property type="entry name" value="PLP-binding barrel"/>
    <property type="match status" value="1"/>
</dbReference>
<keyword evidence="12" id="KW-1185">Reference proteome</keyword>
<comment type="pathway">
    <text evidence="5">Amine and polyamine biosynthesis; putrescine biosynthesis via L-ornithine pathway; putrescine from L-ornithine: step 1/1.</text>
</comment>
<comment type="caution">
    <text evidence="11">The sequence shown here is derived from an EMBL/GenBank/DDBJ whole genome shotgun (WGS) entry which is preliminary data.</text>
</comment>
<evidence type="ECO:0000313" key="12">
    <source>
        <dbReference type="Proteomes" id="UP000789739"/>
    </source>
</evidence>
<feature type="active site" description="Proton donor" evidence="9">
    <location>
        <position position="414"/>
    </location>
</feature>
<dbReference type="AlphaFoldDB" id="A0A9N9A2S3"/>
<dbReference type="GO" id="GO:0004586">
    <property type="term" value="F:ornithine decarboxylase activity"/>
    <property type="evidence" value="ECO:0007669"/>
    <property type="project" value="UniProtKB-EC"/>
</dbReference>
<protein>
    <recommendedName>
        <fullName evidence="6">ornithine decarboxylase</fullName>
        <ecNumber evidence="6">4.1.1.17</ecNumber>
    </recommendedName>
</protein>
<comment type="subunit">
    <text evidence="7">Homodimer. Only the dimer is catalytically active, as the active sites are constructed of residues from both monomers.</text>
</comment>
<dbReference type="InterPro" id="IPR000183">
    <property type="entry name" value="Orn/DAP/Arg_de-COase"/>
</dbReference>
<evidence type="ECO:0000256" key="6">
    <source>
        <dbReference type="ARBA" id="ARBA00034138"/>
    </source>
</evidence>
<dbReference type="PANTHER" id="PTHR11482">
    <property type="entry name" value="ARGININE/DIAMINOPIMELATE/ORNITHINE DECARBOXYLASE"/>
    <property type="match status" value="1"/>
</dbReference>
<gene>
    <name evidence="11" type="ORF">PBRASI_LOCUS3421</name>
</gene>
<dbReference type="InterPro" id="IPR022653">
    <property type="entry name" value="De-COase2_pyr-phos_BS"/>
</dbReference>
<organism evidence="11 12">
    <name type="scientific">Paraglomus brasilianum</name>
    <dbReference type="NCBI Taxonomy" id="144538"/>
    <lineage>
        <taxon>Eukaryota</taxon>
        <taxon>Fungi</taxon>
        <taxon>Fungi incertae sedis</taxon>
        <taxon>Mucoromycota</taxon>
        <taxon>Glomeromycotina</taxon>
        <taxon>Glomeromycetes</taxon>
        <taxon>Paraglomerales</taxon>
        <taxon>Paraglomeraceae</taxon>
        <taxon>Paraglomus</taxon>
    </lineage>
</organism>
<dbReference type="InterPro" id="IPR002433">
    <property type="entry name" value="Orn_de-COase"/>
</dbReference>
<evidence type="ECO:0000256" key="4">
    <source>
        <dbReference type="ARBA" id="ARBA00023239"/>
    </source>
</evidence>